<organism evidence="1 2">
    <name type="scientific">Brucella endophytica</name>
    <dbReference type="NCBI Taxonomy" id="1963359"/>
    <lineage>
        <taxon>Bacteria</taxon>
        <taxon>Pseudomonadati</taxon>
        <taxon>Pseudomonadota</taxon>
        <taxon>Alphaproteobacteria</taxon>
        <taxon>Hyphomicrobiales</taxon>
        <taxon>Brucellaceae</taxon>
        <taxon>Brucella/Ochrobactrum group</taxon>
        <taxon>Brucella</taxon>
    </lineage>
</organism>
<dbReference type="EMBL" id="BMHH01000016">
    <property type="protein sequence ID" value="GGB03683.1"/>
    <property type="molecule type" value="Genomic_DNA"/>
</dbReference>
<protein>
    <submittedName>
        <fullName evidence="1">Uncharacterized protein</fullName>
    </submittedName>
</protein>
<keyword evidence="2" id="KW-1185">Reference proteome</keyword>
<dbReference type="AlphaFoldDB" id="A0A916WJL5"/>
<accession>A0A916WJL5</accession>
<gene>
    <name evidence="1" type="ORF">GCM10011491_34820</name>
</gene>
<evidence type="ECO:0000313" key="1">
    <source>
        <dbReference type="EMBL" id="GGB03683.1"/>
    </source>
</evidence>
<reference evidence="1" key="2">
    <citation type="submission" date="2020-09" db="EMBL/GenBank/DDBJ databases">
        <authorList>
            <person name="Sun Q."/>
            <person name="Zhou Y."/>
        </authorList>
    </citation>
    <scope>NUCLEOTIDE SEQUENCE</scope>
    <source>
        <strain evidence="1">CGMCC 1.15082</strain>
    </source>
</reference>
<evidence type="ECO:0000313" key="2">
    <source>
        <dbReference type="Proteomes" id="UP000646478"/>
    </source>
</evidence>
<dbReference type="Proteomes" id="UP000646478">
    <property type="component" value="Unassembled WGS sequence"/>
</dbReference>
<reference evidence="1" key="1">
    <citation type="journal article" date="2014" name="Int. J. Syst. Evol. Microbiol.">
        <title>Complete genome sequence of Corynebacterium casei LMG S-19264T (=DSM 44701T), isolated from a smear-ripened cheese.</title>
        <authorList>
            <consortium name="US DOE Joint Genome Institute (JGI-PGF)"/>
            <person name="Walter F."/>
            <person name="Albersmeier A."/>
            <person name="Kalinowski J."/>
            <person name="Ruckert C."/>
        </authorList>
    </citation>
    <scope>NUCLEOTIDE SEQUENCE</scope>
    <source>
        <strain evidence="1">CGMCC 1.15082</strain>
    </source>
</reference>
<sequence length="154" mass="16912">MMKIGKHGIKIDDLEQVEAVLAEVNGPRASKWVADFLTVTGISAKADKKLDAAGLSASARIGAVVEFYGHVPDTKAYKYAVKTTHFKLRLFKDGWRLAHAEEAYRHPTSSRNWRVLLTDLQIYLVAKIALEGFHGIQGGANRIPNALESLQVAA</sequence>
<comment type="caution">
    <text evidence="1">The sequence shown here is derived from an EMBL/GenBank/DDBJ whole genome shotgun (WGS) entry which is preliminary data.</text>
</comment>
<dbReference type="RefSeq" id="WP_188825472.1">
    <property type="nucleotide sequence ID" value="NZ_BMHH01000016.1"/>
</dbReference>
<proteinExistence type="predicted"/>
<name>A0A916WJL5_9HYPH</name>